<dbReference type="Proteomes" id="UP000640426">
    <property type="component" value="Unassembled WGS sequence"/>
</dbReference>
<dbReference type="Gene3D" id="3.10.180.10">
    <property type="entry name" value="2,3-Dihydroxybiphenyl 1,2-Dioxygenase, domain 1"/>
    <property type="match status" value="2"/>
</dbReference>
<evidence type="ECO:0000313" key="2">
    <source>
        <dbReference type="EMBL" id="MBJ6121623.1"/>
    </source>
</evidence>
<dbReference type="InterPro" id="IPR037523">
    <property type="entry name" value="VOC_core"/>
</dbReference>
<evidence type="ECO:0000313" key="3">
    <source>
        <dbReference type="Proteomes" id="UP000640426"/>
    </source>
</evidence>
<feature type="domain" description="VOC" evidence="1">
    <location>
        <begin position="139"/>
        <end position="251"/>
    </location>
</feature>
<gene>
    <name evidence="2" type="ORF">JAO74_07445</name>
</gene>
<evidence type="ECO:0000259" key="1">
    <source>
        <dbReference type="PROSITE" id="PS51819"/>
    </source>
</evidence>
<dbReference type="PANTHER" id="PTHR21366">
    <property type="entry name" value="GLYOXALASE FAMILY PROTEIN"/>
    <property type="match status" value="1"/>
</dbReference>
<dbReference type="Pfam" id="PF00903">
    <property type="entry name" value="Glyoxalase"/>
    <property type="match status" value="2"/>
</dbReference>
<keyword evidence="3" id="KW-1185">Reference proteome</keyword>
<organism evidence="2 3">
    <name type="scientific">Sphingomonas mollis</name>
    <dbReference type="NCBI Taxonomy" id="2795726"/>
    <lineage>
        <taxon>Bacteria</taxon>
        <taxon>Pseudomonadati</taxon>
        <taxon>Pseudomonadota</taxon>
        <taxon>Alphaproteobacteria</taxon>
        <taxon>Sphingomonadales</taxon>
        <taxon>Sphingomonadaceae</taxon>
        <taxon>Sphingomonas</taxon>
    </lineage>
</organism>
<proteinExistence type="predicted"/>
<accession>A0ABS0XPH0</accession>
<dbReference type="SUPFAM" id="SSF54593">
    <property type="entry name" value="Glyoxalase/Bleomycin resistance protein/Dihydroxybiphenyl dioxygenase"/>
    <property type="match status" value="1"/>
</dbReference>
<dbReference type="InterPro" id="IPR029068">
    <property type="entry name" value="Glyas_Bleomycin-R_OHBP_Dase"/>
</dbReference>
<comment type="caution">
    <text evidence="2">The sequence shown here is derived from an EMBL/GenBank/DDBJ whole genome shotgun (WGS) entry which is preliminary data.</text>
</comment>
<dbReference type="EMBL" id="JAELXS010000003">
    <property type="protein sequence ID" value="MBJ6121623.1"/>
    <property type="molecule type" value="Genomic_DNA"/>
</dbReference>
<dbReference type="InterPro" id="IPR004360">
    <property type="entry name" value="Glyas_Fos-R_dOase_dom"/>
</dbReference>
<dbReference type="PANTHER" id="PTHR21366:SF22">
    <property type="entry name" value="VOC DOMAIN-CONTAINING PROTEIN"/>
    <property type="match status" value="1"/>
</dbReference>
<sequence>MMARFPLTGLRSVDVAVPDLAAATDFYTTVWGLELADRADGVAWLRGTGTDPHLFALHAGDAPAIRSMTFRTTDDADPDALCAAMVAKGATLLHPLRDAEEHGGGRIAAVRDAQGRTIRLVQGDVPVAPLPYDADRPERLAHVNFNSDDVDRDARFYTDALGFTLTDRSKMMAFVRTNDDHHSIVIADAPVNTLNHIAFQMPTWEGVMRAAGRMIDHRFPIGWGPGRHGPGDNVFTYFVDPFGIVIEYTAEVLQVDDGYRVGTPDDWTWPAGRSDQWGIAPPKTPACKAAQLAIPFA</sequence>
<feature type="domain" description="VOC" evidence="1">
    <location>
        <begin position="9"/>
        <end position="123"/>
    </location>
</feature>
<name>A0ABS0XPH0_9SPHN</name>
<protein>
    <submittedName>
        <fullName evidence="2">VOC family protein</fullName>
    </submittedName>
</protein>
<dbReference type="PROSITE" id="PS51819">
    <property type="entry name" value="VOC"/>
    <property type="match status" value="2"/>
</dbReference>
<reference evidence="3" key="1">
    <citation type="submission" date="2020-12" db="EMBL/GenBank/DDBJ databases">
        <title>Hymenobacter sp.</title>
        <authorList>
            <person name="Kim M.K."/>
        </authorList>
    </citation>
    <scope>NUCLEOTIDE SEQUENCE [LARGE SCALE GENOMIC DNA]</scope>
    <source>
        <strain evidence="3">BT553</strain>
    </source>
</reference>
<dbReference type="InterPro" id="IPR050383">
    <property type="entry name" value="GlyoxalaseI/FosfomycinResist"/>
</dbReference>